<proteinExistence type="predicted"/>
<dbReference type="EMBL" id="JAQJAC010000003">
    <property type="protein sequence ID" value="KAJ5590634.1"/>
    <property type="molecule type" value="Genomic_DNA"/>
</dbReference>
<evidence type="ECO:0000313" key="1">
    <source>
        <dbReference type="EMBL" id="KAJ5590634.1"/>
    </source>
</evidence>
<gene>
    <name evidence="1" type="ORF">N7450_004606</name>
</gene>
<comment type="caution">
    <text evidence="1">The sequence shown here is derived from an EMBL/GenBank/DDBJ whole genome shotgun (WGS) entry which is preliminary data.</text>
</comment>
<accession>A0AAD6DRT4</accession>
<dbReference type="Proteomes" id="UP001216150">
    <property type="component" value="Unassembled WGS sequence"/>
</dbReference>
<sequence>MFASNTADVPSFKPEITLKSLENPVHHEPPTGCKLNDVDKGKQALIDHPDFKNDNPFENHVGRFWKIVETRHYMNALSKLATITSGERHIDSLQAEYDNRKELLRLGPGDNMGARATIPRILLRLGKEQECYDFTK</sequence>
<name>A0AAD6DRT4_9EURO</name>
<keyword evidence="2" id="KW-1185">Reference proteome</keyword>
<dbReference type="AlphaFoldDB" id="A0AAD6DRT4"/>
<organism evidence="1 2">
    <name type="scientific">Penicillium hetheringtonii</name>
    <dbReference type="NCBI Taxonomy" id="911720"/>
    <lineage>
        <taxon>Eukaryota</taxon>
        <taxon>Fungi</taxon>
        <taxon>Dikarya</taxon>
        <taxon>Ascomycota</taxon>
        <taxon>Pezizomycotina</taxon>
        <taxon>Eurotiomycetes</taxon>
        <taxon>Eurotiomycetidae</taxon>
        <taxon>Eurotiales</taxon>
        <taxon>Aspergillaceae</taxon>
        <taxon>Penicillium</taxon>
    </lineage>
</organism>
<protein>
    <submittedName>
        <fullName evidence="1">Zinc finger MYND-type</fullName>
    </submittedName>
</protein>
<reference evidence="1 2" key="1">
    <citation type="journal article" date="2023" name="IMA Fungus">
        <title>Comparative genomic study of the Penicillium genus elucidates a diverse pangenome and 15 lateral gene transfer events.</title>
        <authorList>
            <person name="Petersen C."/>
            <person name="Sorensen T."/>
            <person name="Nielsen M.R."/>
            <person name="Sondergaard T.E."/>
            <person name="Sorensen J.L."/>
            <person name="Fitzpatrick D.A."/>
            <person name="Frisvad J.C."/>
            <person name="Nielsen K.L."/>
        </authorList>
    </citation>
    <scope>NUCLEOTIDE SEQUENCE [LARGE SCALE GENOMIC DNA]</scope>
    <source>
        <strain evidence="1 2">IBT 29057</strain>
    </source>
</reference>
<evidence type="ECO:0000313" key="2">
    <source>
        <dbReference type="Proteomes" id="UP001216150"/>
    </source>
</evidence>